<keyword evidence="2" id="KW-0325">Glycoprotein</keyword>
<keyword evidence="1 4" id="KW-0808">Transferase</keyword>
<evidence type="ECO:0000313" key="4">
    <source>
        <dbReference type="EMBL" id="SHO63047.1"/>
    </source>
</evidence>
<gene>
    <name evidence="4" type="ORF">SAMN04488108_2490</name>
</gene>
<dbReference type="PANTHER" id="PTHR10605:SF56">
    <property type="entry name" value="BIFUNCTIONAL HEPARAN SULFATE N-DEACETYLASE_N-SULFOTRANSFERASE"/>
    <property type="match status" value="1"/>
</dbReference>
<accession>A0A1M7ZDU1</accession>
<reference evidence="5" key="1">
    <citation type="submission" date="2016-12" db="EMBL/GenBank/DDBJ databases">
        <authorList>
            <person name="Varghese N."/>
            <person name="Submissions S."/>
        </authorList>
    </citation>
    <scope>NUCLEOTIDE SEQUENCE [LARGE SCALE GENOMIC DNA]</scope>
    <source>
        <strain evidence="5">DSM 25035</strain>
    </source>
</reference>
<sequence>MNYLKPIRKPNFFILGAAKSGTTTLHSCLSQHPEIFMSEVKEPSFFCDNFQVIDNELDYFSLFDGVENEKIIGESSHVYLTNPGTARVLHSLFPNAKFILLLRDPVDRAQSLFHHMRRHGHETINSFEKALAVEEKRIQSPSFKKDQYLYNYLYVESGKYGRQIDRYLSFFPTEQFLFLTSSEFFQNPEQTLQKVYKFLEVANIVYQPIQKLNEGGNVKSPHLARILKNPLFSQGFFKKTGLSKVLHYLNKGQKNQLKEGTRDMIQSQLKEDQELLFELTGIRFF</sequence>
<dbReference type="Proteomes" id="UP000184609">
    <property type="component" value="Unassembled WGS sequence"/>
</dbReference>
<dbReference type="Pfam" id="PF00685">
    <property type="entry name" value="Sulfotransfer_1"/>
    <property type="match status" value="1"/>
</dbReference>
<feature type="domain" description="Sulfotransferase" evidence="3">
    <location>
        <begin position="10"/>
        <end position="203"/>
    </location>
</feature>
<dbReference type="STRING" id="1073327.SAMN04488108_2490"/>
<dbReference type="AlphaFoldDB" id="A0A1M7ZDU1"/>
<dbReference type="GO" id="GO:0008146">
    <property type="term" value="F:sulfotransferase activity"/>
    <property type="evidence" value="ECO:0007669"/>
    <property type="project" value="InterPro"/>
</dbReference>
<keyword evidence="5" id="KW-1185">Reference proteome</keyword>
<dbReference type="OrthoDB" id="981508at2"/>
<dbReference type="EMBL" id="FRXN01000003">
    <property type="protein sequence ID" value="SHO63047.1"/>
    <property type="molecule type" value="Genomic_DNA"/>
</dbReference>
<organism evidence="4 5">
    <name type="scientific">Algoriphagus zhangzhouensis</name>
    <dbReference type="NCBI Taxonomy" id="1073327"/>
    <lineage>
        <taxon>Bacteria</taxon>
        <taxon>Pseudomonadati</taxon>
        <taxon>Bacteroidota</taxon>
        <taxon>Cytophagia</taxon>
        <taxon>Cytophagales</taxon>
        <taxon>Cyclobacteriaceae</taxon>
        <taxon>Algoriphagus</taxon>
    </lineage>
</organism>
<dbReference type="InterPro" id="IPR037359">
    <property type="entry name" value="NST/OST"/>
</dbReference>
<evidence type="ECO:0000313" key="5">
    <source>
        <dbReference type="Proteomes" id="UP000184609"/>
    </source>
</evidence>
<dbReference type="RefSeq" id="WP_073572123.1">
    <property type="nucleotide sequence ID" value="NZ_FRXN01000003.1"/>
</dbReference>
<dbReference type="Gene3D" id="3.40.50.300">
    <property type="entry name" value="P-loop containing nucleotide triphosphate hydrolases"/>
    <property type="match status" value="1"/>
</dbReference>
<evidence type="ECO:0000259" key="3">
    <source>
        <dbReference type="Pfam" id="PF00685"/>
    </source>
</evidence>
<protein>
    <submittedName>
        <fullName evidence="4">Sulfotransferase domain-containing protein</fullName>
    </submittedName>
</protein>
<dbReference type="SUPFAM" id="SSF52540">
    <property type="entry name" value="P-loop containing nucleoside triphosphate hydrolases"/>
    <property type="match status" value="1"/>
</dbReference>
<name>A0A1M7ZDU1_9BACT</name>
<evidence type="ECO:0000256" key="2">
    <source>
        <dbReference type="ARBA" id="ARBA00023180"/>
    </source>
</evidence>
<dbReference type="PANTHER" id="PTHR10605">
    <property type="entry name" value="HEPARAN SULFATE SULFOTRANSFERASE"/>
    <property type="match status" value="1"/>
</dbReference>
<evidence type="ECO:0000256" key="1">
    <source>
        <dbReference type="ARBA" id="ARBA00022679"/>
    </source>
</evidence>
<dbReference type="InterPro" id="IPR000863">
    <property type="entry name" value="Sulfotransferase_dom"/>
</dbReference>
<dbReference type="InterPro" id="IPR027417">
    <property type="entry name" value="P-loop_NTPase"/>
</dbReference>
<proteinExistence type="predicted"/>